<feature type="domain" description="HTH araC/xylS-type" evidence="7">
    <location>
        <begin position="426"/>
        <end position="524"/>
    </location>
</feature>
<dbReference type="PANTHER" id="PTHR43280">
    <property type="entry name" value="ARAC-FAMILY TRANSCRIPTIONAL REGULATOR"/>
    <property type="match status" value="1"/>
</dbReference>
<evidence type="ECO:0000259" key="8">
    <source>
        <dbReference type="PROSITE" id="PS50110"/>
    </source>
</evidence>
<evidence type="ECO:0000259" key="7">
    <source>
        <dbReference type="PROSITE" id="PS01124"/>
    </source>
</evidence>
<dbReference type="SUPFAM" id="SSF46689">
    <property type="entry name" value="Homeodomain-like"/>
    <property type="match status" value="2"/>
</dbReference>
<dbReference type="InterPro" id="IPR001789">
    <property type="entry name" value="Sig_transdc_resp-reg_receiver"/>
</dbReference>
<dbReference type="InterPro" id="IPR011006">
    <property type="entry name" value="CheY-like_superfamily"/>
</dbReference>
<comment type="function">
    <text evidence="5">May play the central regulatory role in sporulation. It may be an element of the effector pathway responsible for the activation of sporulation genes in response to nutritional stress. Spo0A may act in concert with spo0H (a sigma factor) to control the expression of some genes that are critical to the sporulation process.</text>
</comment>
<dbReference type="GO" id="GO:0043565">
    <property type="term" value="F:sequence-specific DNA binding"/>
    <property type="evidence" value="ECO:0007669"/>
    <property type="project" value="InterPro"/>
</dbReference>
<dbReference type="AlphaFoldDB" id="A0A1C7IHL9"/>
<evidence type="ECO:0000256" key="3">
    <source>
        <dbReference type="ARBA" id="ARBA00023125"/>
    </source>
</evidence>
<accession>A0A1C7IHL9</accession>
<feature type="domain" description="Response regulatory" evidence="8">
    <location>
        <begin position="3"/>
        <end position="120"/>
    </location>
</feature>
<dbReference type="Pfam" id="PF12833">
    <property type="entry name" value="HTH_18"/>
    <property type="match status" value="1"/>
</dbReference>
<organism evidence="9 10">
    <name type="scientific">Blautia pseudococcoides</name>
    <dbReference type="NCBI Taxonomy" id="1796616"/>
    <lineage>
        <taxon>Bacteria</taxon>
        <taxon>Bacillati</taxon>
        <taxon>Bacillota</taxon>
        <taxon>Clostridia</taxon>
        <taxon>Lachnospirales</taxon>
        <taxon>Lachnospiraceae</taxon>
        <taxon>Blautia</taxon>
    </lineage>
</organism>
<protein>
    <recommendedName>
        <fullName evidence="1">Stage 0 sporulation protein A homolog</fullName>
    </recommendedName>
</protein>
<dbReference type="PROSITE" id="PS50110">
    <property type="entry name" value="RESPONSE_REGULATORY"/>
    <property type="match status" value="1"/>
</dbReference>
<reference evidence="9" key="1">
    <citation type="submission" date="2017-04" db="EMBL/GenBank/DDBJ databases">
        <title>Complete Genome Sequences of Twelve Strains of a Stable Defined Moderately Diverse Mouse Microbiota 2 (sDMDMm2).</title>
        <authorList>
            <person name="Uchimura Y."/>
            <person name="Wyss M."/>
            <person name="Brugiroux S."/>
            <person name="Limenitakis J.P."/>
            <person name="Stecher B."/>
            <person name="McCoy K.D."/>
            <person name="Macpherson A.J."/>
        </authorList>
    </citation>
    <scope>NUCLEOTIDE SEQUENCE</scope>
    <source>
        <strain evidence="9">YL58</strain>
    </source>
</reference>
<dbReference type="PROSITE" id="PS01124">
    <property type="entry name" value="HTH_ARAC_FAMILY_2"/>
    <property type="match status" value="1"/>
</dbReference>
<keyword evidence="2" id="KW-0805">Transcription regulation</keyword>
<dbReference type="STRING" id="1796616.A4V09_23365"/>
<dbReference type="KEGG" id="byl:A4V09_23365"/>
<evidence type="ECO:0000256" key="6">
    <source>
        <dbReference type="PROSITE-ProRule" id="PRU00169"/>
    </source>
</evidence>
<proteinExistence type="predicted"/>
<keyword evidence="4" id="KW-0804">Transcription</keyword>
<dbReference type="InterPro" id="IPR018062">
    <property type="entry name" value="HTH_AraC-typ_CS"/>
</dbReference>
<dbReference type="RefSeq" id="WP_065544506.1">
    <property type="nucleotide sequence ID" value="NZ_CP015405.2"/>
</dbReference>
<dbReference type="Gene3D" id="3.40.50.2300">
    <property type="match status" value="1"/>
</dbReference>
<dbReference type="CDD" id="cd17536">
    <property type="entry name" value="REC_YesN-like"/>
    <property type="match status" value="1"/>
</dbReference>
<evidence type="ECO:0000313" key="10">
    <source>
        <dbReference type="Proteomes" id="UP000092574"/>
    </source>
</evidence>
<evidence type="ECO:0000256" key="2">
    <source>
        <dbReference type="ARBA" id="ARBA00023015"/>
    </source>
</evidence>
<sequence>MFRTLLVDDDFLVRSYLKTLGAWEKAGYEVVKDVQDGEEALHIMEEEKIDVVITDISMPLMDGIELIRHIREEKENIYIMVLSCHDDFEYVKEAMRLGADEYILKNTLDEDTLFEILEKSRHQIETRLEKSSQQERTRKLIRMGSHTLKYHFFNGILSGTLNGQEREEKRAEAGIRGRFQNSAVINMFMHEWNDQNQIWSPLEAEQYSQSFRHGLMTEMEELLQEDSDHAEIIYLGAGIFCCFLDMSSMRRSSVMRQRLTNVASACFRYCKKEPYHFGIGVSNICIGEEGIRQAYQQAREMMKLSFYDDSDILYFDNRKEISSQMPAAAEELYERIEILKVGRKQEELAEMWKRVTDACKRSHVDGKLVLQWLKRLDKRAGLERKADFYSNVHSIDELCRIADQYGQDLFADKKMAIPPGVSGAVRHAIEFINSSYKKPISLQDAAEAAGVNPAYLSYLFKQEMQIGFSNYLQECRMECAKELLCTTNYKIKDVASEAGFNDYHYFSKTFKKLNDCSPADYRREHQQPRNQGGFIL</sequence>
<dbReference type="PROSITE" id="PS00041">
    <property type="entry name" value="HTH_ARAC_FAMILY_1"/>
    <property type="match status" value="1"/>
</dbReference>
<keyword evidence="6" id="KW-0597">Phosphoprotein</keyword>
<dbReference type="OrthoDB" id="9794370at2"/>
<gene>
    <name evidence="9" type="ORF">A4V09_23365</name>
</gene>
<dbReference type="Pfam" id="PF00072">
    <property type="entry name" value="Response_reg"/>
    <property type="match status" value="1"/>
</dbReference>
<keyword evidence="3 9" id="KW-0238">DNA-binding</keyword>
<dbReference type="InterPro" id="IPR018060">
    <property type="entry name" value="HTH_AraC"/>
</dbReference>
<dbReference type="EMBL" id="CP015405">
    <property type="protein sequence ID" value="ANU78424.1"/>
    <property type="molecule type" value="Genomic_DNA"/>
</dbReference>
<dbReference type="Proteomes" id="UP000092574">
    <property type="component" value="Chromosome"/>
</dbReference>
<dbReference type="SUPFAM" id="SSF52172">
    <property type="entry name" value="CheY-like"/>
    <property type="match status" value="1"/>
</dbReference>
<feature type="modified residue" description="4-aspartylphosphate" evidence="6">
    <location>
        <position position="55"/>
    </location>
</feature>
<dbReference type="GO" id="GO:0003700">
    <property type="term" value="F:DNA-binding transcription factor activity"/>
    <property type="evidence" value="ECO:0007669"/>
    <property type="project" value="InterPro"/>
</dbReference>
<evidence type="ECO:0000256" key="1">
    <source>
        <dbReference type="ARBA" id="ARBA00018672"/>
    </source>
</evidence>
<dbReference type="PANTHER" id="PTHR43280:SF10">
    <property type="entry name" value="REGULATORY PROTEIN POCR"/>
    <property type="match status" value="1"/>
</dbReference>
<name>A0A1C7IHL9_9FIRM</name>
<dbReference type="GO" id="GO:0000160">
    <property type="term" value="P:phosphorelay signal transduction system"/>
    <property type="evidence" value="ECO:0007669"/>
    <property type="project" value="InterPro"/>
</dbReference>
<dbReference type="SMART" id="SM00342">
    <property type="entry name" value="HTH_ARAC"/>
    <property type="match status" value="1"/>
</dbReference>
<dbReference type="SMART" id="SM00448">
    <property type="entry name" value="REC"/>
    <property type="match status" value="1"/>
</dbReference>
<evidence type="ECO:0000256" key="5">
    <source>
        <dbReference type="ARBA" id="ARBA00024867"/>
    </source>
</evidence>
<evidence type="ECO:0000313" key="9">
    <source>
        <dbReference type="EMBL" id="ANU78424.1"/>
    </source>
</evidence>
<evidence type="ECO:0000256" key="4">
    <source>
        <dbReference type="ARBA" id="ARBA00023163"/>
    </source>
</evidence>
<dbReference type="Gene3D" id="1.10.10.60">
    <property type="entry name" value="Homeodomain-like"/>
    <property type="match status" value="2"/>
</dbReference>
<dbReference type="InterPro" id="IPR009057">
    <property type="entry name" value="Homeodomain-like_sf"/>
</dbReference>
<keyword evidence="10" id="KW-1185">Reference proteome</keyword>